<evidence type="ECO:0000256" key="3">
    <source>
        <dbReference type="SAM" id="MobiDB-lite"/>
    </source>
</evidence>
<dbReference type="GO" id="GO:0016998">
    <property type="term" value="P:cell wall macromolecule catabolic process"/>
    <property type="evidence" value="ECO:0007669"/>
    <property type="project" value="InterPro"/>
</dbReference>
<gene>
    <name evidence="5" type="ORF">F444_19815</name>
</gene>
<feature type="compositionally biased region" description="Pro residues" evidence="3">
    <location>
        <begin position="74"/>
        <end position="89"/>
    </location>
</feature>
<protein>
    <recommendedName>
        <fullName evidence="4">Glycoside hydrolase family 19 catalytic domain-containing protein</fullName>
    </recommendedName>
</protein>
<feature type="region of interest" description="Disordered" evidence="3">
    <location>
        <begin position="65"/>
        <end position="113"/>
    </location>
</feature>
<accession>A0A080Z6I6</accession>
<dbReference type="Gene3D" id="3.30.20.10">
    <property type="entry name" value="Endochitinase, domain 2"/>
    <property type="match status" value="1"/>
</dbReference>
<feature type="compositionally biased region" description="Polar residues" evidence="3">
    <location>
        <begin position="10"/>
        <end position="41"/>
    </location>
</feature>
<dbReference type="AlphaFoldDB" id="A0A080Z6I6"/>
<dbReference type="InterPro" id="IPR023346">
    <property type="entry name" value="Lysozyme-like_dom_sf"/>
</dbReference>
<organism evidence="5 6">
    <name type="scientific">Phytophthora nicotianae P1976</name>
    <dbReference type="NCBI Taxonomy" id="1317066"/>
    <lineage>
        <taxon>Eukaryota</taxon>
        <taxon>Sar</taxon>
        <taxon>Stramenopiles</taxon>
        <taxon>Oomycota</taxon>
        <taxon>Peronosporomycetes</taxon>
        <taxon>Peronosporales</taxon>
        <taxon>Peronosporaceae</taxon>
        <taxon>Phytophthora</taxon>
    </lineage>
</organism>
<evidence type="ECO:0000259" key="4">
    <source>
        <dbReference type="Pfam" id="PF00182"/>
    </source>
</evidence>
<dbReference type="GO" id="GO:0006032">
    <property type="term" value="P:chitin catabolic process"/>
    <property type="evidence" value="ECO:0007669"/>
    <property type="project" value="InterPro"/>
</dbReference>
<keyword evidence="2" id="KW-1015">Disulfide bond</keyword>
<proteinExistence type="predicted"/>
<name>A0A080Z6I6_PHYNI</name>
<feature type="region of interest" description="Disordered" evidence="3">
    <location>
        <begin position="1"/>
        <end position="41"/>
    </location>
</feature>
<sequence>MPARTKSRSYSHSARTISLFESSRNPHFRSGSQSSKQSLTKQINSTMKIGGVIASTFLLSMASASDCPSEVTPSPTPQLTPETTPPPTEIPSSSSSSSSTSSPSSSSSSGEGNSNFARFFDQERFHEMFPDAVELYNFNGLVDAAIKYTGFANSGNDDNDKRELAAFLAQTAHECDSFKAAEEYDNENYSVWEYCKNTTIPCAPGERYHGRGPIQLSWNYNYYNAGEALGYDLLYNPDIVSTDTTVTWMTALWYWMTPQNGRVIHDVVTGENGFAESTDIINGGLECGPDAPNKANEEQRITYFTKMCEALGVEPLGATSCNA</sequence>
<dbReference type="Pfam" id="PF00182">
    <property type="entry name" value="Glyco_hydro_19"/>
    <property type="match status" value="1"/>
</dbReference>
<evidence type="ECO:0000313" key="5">
    <source>
        <dbReference type="EMBL" id="ETO62247.1"/>
    </source>
</evidence>
<reference evidence="5 6" key="1">
    <citation type="submission" date="2013-11" db="EMBL/GenBank/DDBJ databases">
        <title>The Genome Sequence of Phytophthora parasitica P1976.</title>
        <authorList>
            <consortium name="The Broad Institute Genomics Platform"/>
            <person name="Russ C."/>
            <person name="Tyler B."/>
            <person name="Panabieres F."/>
            <person name="Shan W."/>
            <person name="Tripathy S."/>
            <person name="Grunwald N."/>
            <person name="Machado M."/>
            <person name="Johnson C.S."/>
            <person name="Walker B."/>
            <person name="Young S."/>
            <person name="Zeng Q."/>
            <person name="Gargeya S."/>
            <person name="Fitzgerald M."/>
            <person name="Haas B."/>
            <person name="Abouelleil A."/>
            <person name="Allen A.W."/>
            <person name="Alvarado L."/>
            <person name="Arachchi H.M."/>
            <person name="Berlin A.M."/>
            <person name="Chapman S.B."/>
            <person name="Gainer-Dewar J."/>
            <person name="Goldberg J."/>
            <person name="Griggs A."/>
            <person name="Gujja S."/>
            <person name="Hansen M."/>
            <person name="Howarth C."/>
            <person name="Imamovic A."/>
            <person name="Ireland A."/>
            <person name="Larimer J."/>
            <person name="McCowan C."/>
            <person name="Murphy C."/>
            <person name="Pearson M."/>
            <person name="Poon T.W."/>
            <person name="Priest M."/>
            <person name="Roberts A."/>
            <person name="Saif S."/>
            <person name="Shea T."/>
            <person name="Sisk P."/>
            <person name="Sykes S."/>
            <person name="Wortman J."/>
            <person name="Nusbaum C."/>
            <person name="Birren B."/>
        </authorList>
    </citation>
    <scope>NUCLEOTIDE SEQUENCE [LARGE SCALE GENOMIC DNA]</scope>
    <source>
        <strain evidence="5 6">P1976</strain>
    </source>
</reference>
<feature type="compositionally biased region" description="Low complexity" evidence="3">
    <location>
        <begin position="90"/>
        <end position="109"/>
    </location>
</feature>
<dbReference type="Gene3D" id="1.10.530.10">
    <property type="match status" value="1"/>
</dbReference>
<dbReference type="PANTHER" id="PTHR22595:SF79">
    <property type="entry name" value="CHITINASE 12"/>
    <property type="match status" value="1"/>
</dbReference>
<feature type="domain" description="Glycoside hydrolase family 19 catalytic" evidence="4">
    <location>
        <begin position="131"/>
        <end position="318"/>
    </location>
</feature>
<evidence type="ECO:0000256" key="2">
    <source>
        <dbReference type="ARBA" id="ARBA00023157"/>
    </source>
</evidence>
<dbReference type="GO" id="GO:0004568">
    <property type="term" value="F:chitinase activity"/>
    <property type="evidence" value="ECO:0007669"/>
    <property type="project" value="InterPro"/>
</dbReference>
<dbReference type="GO" id="GO:0006952">
    <property type="term" value="P:defense response"/>
    <property type="evidence" value="ECO:0007669"/>
    <property type="project" value="UniProtKB-KW"/>
</dbReference>
<dbReference type="CDD" id="cd00325">
    <property type="entry name" value="chitinase_GH19"/>
    <property type="match status" value="1"/>
</dbReference>
<comment type="caution">
    <text evidence="5">The sequence shown here is derived from an EMBL/GenBank/DDBJ whole genome shotgun (WGS) entry which is preliminary data.</text>
</comment>
<dbReference type="EMBL" id="ANJA01003628">
    <property type="protein sequence ID" value="ETO62247.1"/>
    <property type="molecule type" value="Genomic_DNA"/>
</dbReference>
<dbReference type="PANTHER" id="PTHR22595">
    <property type="entry name" value="CHITINASE-RELATED"/>
    <property type="match status" value="1"/>
</dbReference>
<evidence type="ECO:0000256" key="1">
    <source>
        <dbReference type="ARBA" id="ARBA00022821"/>
    </source>
</evidence>
<dbReference type="InterPro" id="IPR000726">
    <property type="entry name" value="Glyco_hydro_19_cat"/>
</dbReference>
<evidence type="ECO:0000313" key="6">
    <source>
        <dbReference type="Proteomes" id="UP000028582"/>
    </source>
</evidence>
<dbReference type="FunFam" id="3.30.20.10:FF:000001">
    <property type="entry name" value="Endochitinase (Chitinase)"/>
    <property type="match status" value="1"/>
</dbReference>
<keyword evidence="1" id="KW-0611">Plant defense</keyword>
<dbReference type="SUPFAM" id="SSF53955">
    <property type="entry name" value="Lysozyme-like"/>
    <property type="match status" value="1"/>
</dbReference>
<dbReference type="Proteomes" id="UP000028582">
    <property type="component" value="Unassembled WGS sequence"/>
</dbReference>